<sequence length="349" mass="39843">MKALDHMTDMLKSSFPDSKIAQTIAMKRTKGTAVITNVIGETEKNELTKKISDYPFSLLSDESTDLSCTKSSVIIVRYFDEEKGCIVSQFWNLVQVLNSGKTTVPDAEHLYTTIIESLKKRNIPLDNLIGFGFDGCNVMIGGDNSVASRLKRDFPGITVLKCLCHSLHLCASHACKKLARSVEDLARNIYGFFKSSSKRQCEFVEFQDFAKTEPLKMLHPWQTRWLSLIEVVEQILQQWSALLLYFNEKWLEMKLVAAENIQKASMILSSKYTCIFCDGSYQNLRMLISIFNRAKSSLQTFTIKWWNCTLSSSAATSLHNTYPPRMCRKSIQQIRDIICQKINCTWDVM</sequence>
<proteinExistence type="predicted"/>
<keyword evidence="2" id="KW-1185">Reference proteome</keyword>
<dbReference type="PANTHER" id="PTHR37162:SF1">
    <property type="entry name" value="BED-TYPE DOMAIN-CONTAINING PROTEIN"/>
    <property type="match status" value="1"/>
</dbReference>
<dbReference type="SUPFAM" id="SSF53098">
    <property type="entry name" value="Ribonuclease H-like"/>
    <property type="match status" value="1"/>
</dbReference>
<dbReference type="InterPro" id="IPR012337">
    <property type="entry name" value="RNaseH-like_sf"/>
</dbReference>
<dbReference type="PANTHER" id="PTHR37162">
    <property type="entry name" value="HAT FAMILY DIMERISATION DOMAINCONTAINING PROTEIN-RELATED"/>
    <property type="match status" value="1"/>
</dbReference>
<reference evidence="1" key="1">
    <citation type="journal article" date="2023" name="Insect Mol. Biol.">
        <title>Genome sequencing provides insights into the evolution of gene families encoding plant cell wall-degrading enzymes in longhorned beetles.</title>
        <authorList>
            <person name="Shin N.R."/>
            <person name="Okamura Y."/>
            <person name="Kirsch R."/>
            <person name="Pauchet Y."/>
        </authorList>
    </citation>
    <scope>NUCLEOTIDE SEQUENCE</scope>
    <source>
        <strain evidence="1">RBIC_L_NR</strain>
    </source>
</reference>
<name>A0AAV8X246_9CUCU</name>
<dbReference type="Proteomes" id="UP001162156">
    <property type="component" value="Unassembled WGS sequence"/>
</dbReference>
<evidence type="ECO:0000313" key="1">
    <source>
        <dbReference type="EMBL" id="KAJ8932632.1"/>
    </source>
</evidence>
<dbReference type="EMBL" id="JANEYF010003999">
    <property type="protein sequence ID" value="KAJ8932632.1"/>
    <property type="molecule type" value="Genomic_DNA"/>
</dbReference>
<protein>
    <recommendedName>
        <fullName evidence="3">DUF4371 domain-containing protein</fullName>
    </recommendedName>
</protein>
<evidence type="ECO:0008006" key="3">
    <source>
        <dbReference type="Google" id="ProtNLM"/>
    </source>
</evidence>
<accession>A0AAV8X246</accession>
<comment type="caution">
    <text evidence="1">The sequence shown here is derived from an EMBL/GenBank/DDBJ whole genome shotgun (WGS) entry which is preliminary data.</text>
</comment>
<organism evidence="1 2">
    <name type="scientific">Rhamnusium bicolor</name>
    <dbReference type="NCBI Taxonomy" id="1586634"/>
    <lineage>
        <taxon>Eukaryota</taxon>
        <taxon>Metazoa</taxon>
        <taxon>Ecdysozoa</taxon>
        <taxon>Arthropoda</taxon>
        <taxon>Hexapoda</taxon>
        <taxon>Insecta</taxon>
        <taxon>Pterygota</taxon>
        <taxon>Neoptera</taxon>
        <taxon>Endopterygota</taxon>
        <taxon>Coleoptera</taxon>
        <taxon>Polyphaga</taxon>
        <taxon>Cucujiformia</taxon>
        <taxon>Chrysomeloidea</taxon>
        <taxon>Cerambycidae</taxon>
        <taxon>Lepturinae</taxon>
        <taxon>Rhagiini</taxon>
        <taxon>Rhamnusium</taxon>
    </lineage>
</organism>
<evidence type="ECO:0000313" key="2">
    <source>
        <dbReference type="Proteomes" id="UP001162156"/>
    </source>
</evidence>
<dbReference type="AlphaFoldDB" id="A0AAV8X246"/>
<gene>
    <name evidence="1" type="ORF">NQ314_014562</name>
</gene>